<evidence type="ECO:0000313" key="9">
    <source>
        <dbReference type="Proteomes" id="UP000887572"/>
    </source>
</evidence>
<dbReference type="InterPro" id="IPR016342">
    <property type="entry name" value="AP_complex_bsu_1_2_4"/>
</dbReference>
<evidence type="ECO:0000256" key="4">
    <source>
        <dbReference type="ARBA" id="ARBA00023136"/>
    </source>
</evidence>
<dbReference type="InterPro" id="IPR013041">
    <property type="entry name" value="Clathrin_app_Ig-like_sf"/>
</dbReference>
<keyword evidence="9" id="KW-1185">Reference proteome</keyword>
<dbReference type="InterPro" id="IPR002553">
    <property type="entry name" value="Clathrin/coatomer_adapt-like_N"/>
</dbReference>
<evidence type="ECO:0000259" key="7">
    <source>
        <dbReference type="SMART" id="SM00809"/>
    </source>
</evidence>
<keyword evidence="4 6" id="KW-0472">Membrane</keyword>
<dbReference type="FunFam" id="1.25.10.10:FF:000002">
    <property type="entry name" value="AP complex subunit beta"/>
    <property type="match status" value="1"/>
</dbReference>
<keyword evidence="2 6" id="KW-0813">Transport</keyword>
<comment type="subcellular location">
    <subcellularLocation>
        <location evidence="5">Endomembrane system</location>
        <topology evidence="5">Peripheral membrane protein</topology>
        <orientation evidence="5">Cytoplasmic side</orientation>
    </subcellularLocation>
</comment>
<name>A0A914I6Y0_GLORO</name>
<evidence type="ECO:0000256" key="3">
    <source>
        <dbReference type="ARBA" id="ARBA00022927"/>
    </source>
</evidence>
<dbReference type="Proteomes" id="UP000887572">
    <property type="component" value="Unplaced"/>
</dbReference>
<dbReference type="Pfam" id="PF02883">
    <property type="entry name" value="Alpha_adaptinC2"/>
    <property type="match status" value="1"/>
</dbReference>
<organism evidence="9 10">
    <name type="scientific">Globodera rostochiensis</name>
    <name type="common">Golden nematode worm</name>
    <name type="synonym">Heterodera rostochiensis</name>
    <dbReference type="NCBI Taxonomy" id="31243"/>
    <lineage>
        <taxon>Eukaryota</taxon>
        <taxon>Metazoa</taxon>
        <taxon>Ecdysozoa</taxon>
        <taxon>Nematoda</taxon>
        <taxon>Chromadorea</taxon>
        <taxon>Rhabditida</taxon>
        <taxon>Tylenchina</taxon>
        <taxon>Tylenchomorpha</taxon>
        <taxon>Tylenchoidea</taxon>
        <taxon>Heteroderidae</taxon>
        <taxon>Heteroderinae</taxon>
        <taxon>Globodera</taxon>
    </lineage>
</organism>
<dbReference type="GO" id="GO:0012505">
    <property type="term" value="C:endomembrane system"/>
    <property type="evidence" value="ECO:0007669"/>
    <property type="project" value="UniProtKB-SubCell"/>
</dbReference>
<dbReference type="GO" id="GO:0030131">
    <property type="term" value="C:clathrin adaptor complex"/>
    <property type="evidence" value="ECO:0007669"/>
    <property type="project" value="InterPro"/>
</dbReference>
<evidence type="ECO:0000256" key="2">
    <source>
        <dbReference type="ARBA" id="ARBA00022448"/>
    </source>
</evidence>
<dbReference type="InterPro" id="IPR016024">
    <property type="entry name" value="ARM-type_fold"/>
</dbReference>
<dbReference type="FunFam" id="2.60.40.1150:FF:000001">
    <property type="entry name" value="AP complex subunit beta"/>
    <property type="match status" value="1"/>
</dbReference>
<comment type="similarity">
    <text evidence="1 6">Belongs to the adaptor complexes large subunit family.</text>
</comment>
<dbReference type="InterPro" id="IPR026739">
    <property type="entry name" value="AP_beta"/>
</dbReference>
<dbReference type="GO" id="GO:0016192">
    <property type="term" value="P:vesicle-mediated transport"/>
    <property type="evidence" value="ECO:0007669"/>
    <property type="project" value="InterPro"/>
</dbReference>
<dbReference type="SUPFAM" id="SSF49348">
    <property type="entry name" value="Clathrin adaptor appendage domain"/>
    <property type="match status" value="1"/>
</dbReference>
<dbReference type="Pfam" id="PF01602">
    <property type="entry name" value="Adaptin_N"/>
    <property type="match status" value="2"/>
</dbReference>
<dbReference type="Gene3D" id="2.60.40.1150">
    <property type="match status" value="1"/>
</dbReference>
<dbReference type="GO" id="GO:0006886">
    <property type="term" value="P:intracellular protein transport"/>
    <property type="evidence" value="ECO:0007669"/>
    <property type="project" value="InterPro"/>
</dbReference>
<dbReference type="InterPro" id="IPR011989">
    <property type="entry name" value="ARM-like"/>
</dbReference>
<dbReference type="WBParaSite" id="Gr19_v10_g7186.t1">
    <property type="protein sequence ID" value="Gr19_v10_g7186.t1"/>
    <property type="gene ID" value="Gr19_v10_g7186"/>
</dbReference>
<evidence type="ECO:0000256" key="5">
    <source>
        <dbReference type="ARBA" id="ARBA00029433"/>
    </source>
</evidence>
<dbReference type="FunFam" id="1.25.10.10:FF:001499">
    <property type="entry name" value="AP-2 complex subunit beta-like Protein"/>
    <property type="match status" value="1"/>
</dbReference>
<dbReference type="Gene3D" id="3.30.310.10">
    <property type="entry name" value="TATA-Binding Protein"/>
    <property type="match status" value="1"/>
</dbReference>
<feature type="domain" description="Beta-adaptin appendage C-terminal subdomain" evidence="8">
    <location>
        <begin position="863"/>
        <end position="974"/>
    </location>
</feature>
<dbReference type="InterPro" id="IPR008152">
    <property type="entry name" value="Clathrin_a/b/g-adaptin_app_Ig"/>
</dbReference>
<dbReference type="InterPro" id="IPR015151">
    <property type="entry name" value="B-adaptin_app_sub_C"/>
</dbReference>
<proteinExistence type="inferred from homology"/>
<dbReference type="AlphaFoldDB" id="A0A914I6Y0"/>
<dbReference type="SUPFAM" id="SSF55711">
    <property type="entry name" value="Subdomain of clathrin and coatomer appendage domain"/>
    <property type="match status" value="1"/>
</dbReference>
<accession>A0A914I6Y0</accession>
<dbReference type="PIRSF" id="PIRSF002291">
    <property type="entry name" value="AP_complex_beta"/>
    <property type="match status" value="1"/>
</dbReference>
<dbReference type="SMART" id="SM00809">
    <property type="entry name" value="Alpha_adaptinC2"/>
    <property type="match status" value="1"/>
</dbReference>
<evidence type="ECO:0000259" key="8">
    <source>
        <dbReference type="SMART" id="SM01020"/>
    </source>
</evidence>
<sequence length="987" mass="108680">MTDAKYFTTTKKGEIFELKNELNSDKKEKKREAVKKVIASMTVGKDVSALFPDVVNCMQTDNVELKKLVYLYLMNYAKSQPELAVMAVNTFVKDCEDPNPLIRALAVRTMGCIRVDKITEYLCEPLRKCMKDEDPYVRKTAAICVAKLHDINAQMVEDQGFVDLLSDLLSDSNPMVVANAVAAIAEINESRTLIDINAQTVNKLLTALNECTEWGQVFILDALSNYQPKDEREAQNICERISPRLAHANAAVVLSTVKVLMKLINMLPDGSDFVVQLIKKLAPPMVTLLSAEPEIQYVALRNINLIVQKRPDILKQEMKVFFVKYNDPIYVKMEKLDIMIRLAQQNNIAQVLSELKDRRGLCSQGGPSDWALCHQINYVVQEAVVVIKDIFRKYPNRYEGIISTLCENLDTLDEPEARASMIWIIGEYAERIDNADELLESFVEGFHDENTQVQLQLLTAVVKLFLKRPTDTQQLVQRVLTLATQDSDNPDLRDRGYIYWRLLSADPQAAKEVVLAEKPLISEETDLLEPSLLNQLVCHIGSLASVYHKPPSSFVDPTHYPVRTAVMPTSSGTTVSAAAVATTAPPPPTVIQPPQDSIIADLLNLDISGPATAPTHASVMMDIFGSGMPSVAAVDAATASNIFDVPSSSSSIFDNAPSFGLSSNAAQQQQQQQAVQAPTAVISSSNAASLDAIFGSPLGPPSAAPSPMAQSVPQSPDQQLANLFGGLGAGTGVVASSLQTSGGPYVSPYETWLEASKGKGLQIEGRWVRRGGRILAEMNLNNKALQPMNAFAVQFNGNSFGLMPSEQLSVATIFPNQSVSVSLPCNTTGTVQRMEPLTNLQVALKNNVDVFYFALIVPLNVYFDEGGQMDKRDFLQLWKEIPEQNELQFTVQNDKNLTADEICAILQQNNVFTVARRTVDGQELLYHSIKYTNQVYILSELKMLQNSQTLTLSLKSRHLSAIANLSERYQLLLNSSPVSASPVVDAL</sequence>
<reference evidence="10" key="1">
    <citation type="submission" date="2022-11" db="UniProtKB">
        <authorList>
            <consortium name="WormBaseParasite"/>
        </authorList>
    </citation>
    <scope>IDENTIFICATION</scope>
</reference>
<evidence type="ECO:0000313" key="10">
    <source>
        <dbReference type="WBParaSite" id="Gr19_v10_g7186.t1"/>
    </source>
</evidence>
<dbReference type="SMART" id="SM01020">
    <property type="entry name" value="B2-adapt-app_C"/>
    <property type="match status" value="1"/>
</dbReference>
<dbReference type="InterPro" id="IPR009028">
    <property type="entry name" value="Coatomer/calthrin_app_sub_C"/>
</dbReference>
<dbReference type="Pfam" id="PF09066">
    <property type="entry name" value="B2-adapt-app_C"/>
    <property type="match status" value="1"/>
</dbReference>
<evidence type="ECO:0000256" key="1">
    <source>
        <dbReference type="ARBA" id="ARBA00006613"/>
    </source>
</evidence>
<dbReference type="InterPro" id="IPR013037">
    <property type="entry name" value="Clathrin_b-adaptin_app_Ig-like"/>
</dbReference>
<dbReference type="PANTHER" id="PTHR11134">
    <property type="entry name" value="ADAPTOR COMPLEX SUBUNIT BETA FAMILY MEMBER"/>
    <property type="match status" value="1"/>
</dbReference>
<feature type="domain" description="Clathrin adaptor alpha/beta/gamma-adaptin appendage Ig-like subdomain" evidence="7">
    <location>
        <begin position="745"/>
        <end position="854"/>
    </location>
</feature>
<dbReference type="Gene3D" id="1.25.10.10">
    <property type="entry name" value="Leucine-rich Repeat Variant"/>
    <property type="match status" value="1"/>
</dbReference>
<dbReference type="InterPro" id="IPR012295">
    <property type="entry name" value="TBP_dom_sf"/>
</dbReference>
<evidence type="ECO:0000256" key="6">
    <source>
        <dbReference type="PIRNR" id="PIRNR002291"/>
    </source>
</evidence>
<keyword evidence="3 6" id="KW-0653">Protein transport</keyword>
<dbReference type="SUPFAM" id="SSF48371">
    <property type="entry name" value="ARM repeat"/>
    <property type="match status" value="1"/>
</dbReference>
<dbReference type="GO" id="GO:0030276">
    <property type="term" value="F:clathrin binding"/>
    <property type="evidence" value="ECO:0007669"/>
    <property type="project" value="InterPro"/>
</dbReference>
<protein>
    <recommendedName>
        <fullName evidence="6">AP complex subunit beta</fullName>
    </recommendedName>
</protein>